<evidence type="ECO:0000256" key="1">
    <source>
        <dbReference type="ARBA" id="ARBA00004651"/>
    </source>
</evidence>
<feature type="transmembrane region" description="Helical" evidence="6">
    <location>
        <begin position="402"/>
        <end position="422"/>
    </location>
</feature>
<sequence>MSQDAPTPAPPTEPTGQAPTQDVAAPASFASDESPTNELGERRFVSRLGWFGPVNMLMILGAAIPTSAVAGLMAYNFTARLDEAGANASIGAANVFGALFGALAAIVAGNVSDHTRTRLGRRNPWIITGTVIAAICILGLTFVPYTAVWAVIVLFCGFQVGLNTTLASYTALLPDRVNSKLMGRASAFASFGTLLGSALGGVVVSVLVQVFGVQHLSVGFLMLPWTMVVMMLVVVLAIPGARLRRNPGEKLFDLREIMSTFRPPKDREYWFVYLGRLVFMVGLMMLVQTQTQQLRYHFGLSIEQAASLGAVLGILLAVAAAAATAIAGPLSDRLRRRKAPVIVSVVLFVAGVAVLLLSTETWVLYVNILLAAFAFGAFSSVDQALMVEILPNKETAARDLGFLTTTNTLSGVIGGGIGAIIIGTLGYTALFIIAGLLALACIAFFVPIKRVR</sequence>
<feature type="transmembrane region" description="Helical" evidence="6">
    <location>
        <begin position="269"/>
        <end position="287"/>
    </location>
</feature>
<reference evidence="8 9" key="1">
    <citation type="submission" date="2019-07" db="EMBL/GenBank/DDBJ databases">
        <title>Full genome sequence of Humibacter sp. WJ7-1.</title>
        <authorList>
            <person name="Im W.-T."/>
        </authorList>
    </citation>
    <scope>NUCLEOTIDE SEQUENCE [LARGE SCALE GENOMIC DNA]</scope>
    <source>
        <strain evidence="8 9">WJ7-1</strain>
    </source>
</reference>
<organism evidence="8 9">
    <name type="scientific">Humibacter ginsenosidimutans</name>
    <dbReference type="NCBI Taxonomy" id="2599293"/>
    <lineage>
        <taxon>Bacteria</taxon>
        <taxon>Bacillati</taxon>
        <taxon>Actinomycetota</taxon>
        <taxon>Actinomycetes</taxon>
        <taxon>Micrococcales</taxon>
        <taxon>Microbacteriaceae</taxon>
        <taxon>Humibacter</taxon>
    </lineage>
</organism>
<dbReference type="PANTHER" id="PTHR23528:SF1">
    <property type="entry name" value="MAJOR FACILITATOR SUPERFAMILY (MFS) PROFILE DOMAIN-CONTAINING PROTEIN"/>
    <property type="match status" value="1"/>
</dbReference>
<dbReference type="PROSITE" id="PS50850">
    <property type="entry name" value="MFS"/>
    <property type="match status" value="1"/>
</dbReference>
<keyword evidence="2 6" id="KW-0812">Transmembrane</keyword>
<keyword evidence="9" id="KW-1185">Reference proteome</keyword>
<feature type="domain" description="Major facilitator superfamily (MFS) profile" evidence="7">
    <location>
        <begin position="54"/>
        <end position="452"/>
    </location>
</feature>
<feature type="transmembrane region" description="Helical" evidence="6">
    <location>
        <begin position="149"/>
        <end position="173"/>
    </location>
</feature>
<evidence type="ECO:0000256" key="6">
    <source>
        <dbReference type="SAM" id="Phobius"/>
    </source>
</evidence>
<gene>
    <name evidence="8" type="ORF">FPZ11_11600</name>
</gene>
<name>A0A5B8M560_9MICO</name>
<evidence type="ECO:0000256" key="2">
    <source>
        <dbReference type="ARBA" id="ARBA00022692"/>
    </source>
</evidence>
<keyword evidence="3 6" id="KW-1133">Transmembrane helix</keyword>
<evidence type="ECO:0000256" key="3">
    <source>
        <dbReference type="ARBA" id="ARBA00022989"/>
    </source>
</evidence>
<evidence type="ECO:0000313" key="9">
    <source>
        <dbReference type="Proteomes" id="UP000320216"/>
    </source>
</evidence>
<dbReference type="CDD" id="cd06174">
    <property type="entry name" value="MFS"/>
    <property type="match status" value="1"/>
</dbReference>
<evidence type="ECO:0000256" key="5">
    <source>
        <dbReference type="SAM" id="MobiDB-lite"/>
    </source>
</evidence>
<dbReference type="InterPro" id="IPR036259">
    <property type="entry name" value="MFS_trans_sf"/>
</dbReference>
<dbReference type="GO" id="GO:0005886">
    <property type="term" value="C:plasma membrane"/>
    <property type="evidence" value="ECO:0007669"/>
    <property type="project" value="UniProtKB-SubCell"/>
</dbReference>
<evidence type="ECO:0000313" key="8">
    <source>
        <dbReference type="EMBL" id="QDZ15321.1"/>
    </source>
</evidence>
<dbReference type="SUPFAM" id="SSF103473">
    <property type="entry name" value="MFS general substrate transporter"/>
    <property type="match status" value="1"/>
</dbReference>
<feature type="transmembrane region" description="Helical" evidence="6">
    <location>
        <begin position="307"/>
        <end position="327"/>
    </location>
</feature>
<dbReference type="GO" id="GO:0022857">
    <property type="term" value="F:transmembrane transporter activity"/>
    <property type="evidence" value="ECO:0007669"/>
    <property type="project" value="InterPro"/>
</dbReference>
<feature type="region of interest" description="Disordered" evidence="5">
    <location>
        <begin position="1"/>
        <end position="37"/>
    </location>
</feature>
<proteinExistence type="predicted"/>
<dbReference type="PANTHER" id="PTHR23528">
    <property type="match status" value="1"/>
</dbReference>
<protein>
    <submittedName>
        <fullName evidence="8">MFS transporter</fullName>
    </submittedName>
</protein>
<dbReference type="Pfam" id="PF13347">
    <property type="entry name" value="MFS_2"/>
    <property type="match status" value="1"/>
</dbReference>
<feature type="transmembrane region" description="Helical" evidence="6">
    <location>
        <begin position="185"/>
        <end position="212"/>
    </location>
</feature>
<dbReference type="OrthoDB" id="7584869at2"/>
<dbReference type="Gene3D" id="1.20.1250.20">
    <property type="entry name" value="MFS general substrate transporter like domains"/>
    <property type="match status" value="2"/>
</dbReference>
<feature type="transmembrane region" description="Helical" evidence="6">
    <location>
        <begin position="362"/>
        <end position="381"/>
    </location>
</feature>
<dbReference type="InterPro" id="IPR020846">
    <property type="entry name" value="MFS_dom"/>
</dbReference>
<evidence type="ECO:0000259" key="7">
    <source>
        <dbReference type="PROSITE" id="PS50850"/>
    </source>
</evidence>
<accession>A0A5B8M560</accession>
<dbReference type="RefSeq" id="WP_146321085.1">
    <property type="nucleotide sequence ID" value="NZ_CP042305.1"/>
</dbReference>
<comment type="subcellular location">
    <subcellularLocation>
        <location evidence="1">Cell membrane</location>
        <topology evidence="1">Multi-pass membrane protein</topology>
    </subcellularLocation>
</comment>
<dbReference type="EMBL" id="CP042305">
    <property type="protein sequence ID" value="QDZ15321.1"/>
    <property type="molecule type" value="Genomic_DNA"/>
</dbReference>
<evidence type="ECO:0000256" key="4">
    <source>
        <dbReference type="ARBA" id="ARBA00023136"/>
    </source>
</evidence>
<feature type="transmembrane region" description="Helical" evidence="6">
    <location>
        <begin position="339"/>
        <end position="356"/>
    </location>
</feature>
<feature type="transmembrane region" description="Helical" evidence="6">
    <location>
        <begin position="218"/>
        <end position="238"/>
    </location>
</feature>
<dbReference type="AlphaFoldDB" id="A0A5B8M560"/>
<feature type="transmembrane region" description="Helical" evidence="6">
    <location>
        <begin position="428"/>
        <end position="448"/>
    </location>
</feature>
<keyword evidence="4 6" id="KW-0472">Membrane</keyword>
<feature type="transmembrane region" description="Helical" evidence="6">
    <location>
        <begin position="123"/>
        <end position="143"/>
    </location>
</feature>
<feature type="transmembrane region" description="Helical" evidence="6">
    <location>
        <begin position="90"/>
        <end position="111"/>
    </location>
</feature>
<dbReference type="Proteomes" id="UP000320216">
    <property type="component" value="Chromosome"/>
</dbReference>
<feature type="transmembrane region" description="Helical" evidence="6">
    <location>
        <begin position="57"/>
        <end position="78"/>
    </location>
</feature>
<dbReference type="KEGG" id="huw:FPZ11_11600"/>